<dbReference type="AlphaFoldDB" id="A0A820H7H4"/>
<evidence type="ECO:0000313" key="3">
    <source>
        <dbReference type="Proteomes" id="UP000663868"/>
    </source>
</evidence>
<reference evidence="2" key="1">
    <citation type="submission" date="2021-02" db="EMBL/GenBank/DDBJ databases">
        <authorList>
            <person name="Nowell W R."/>
        </authorList>
    </citation>
    <scope>NUCLEOTIDE SEQUENCE</scope>
</reference>
<dbReference type="Proteomes" id="UP000663868">
    <property type="component" value="Unassembled WGS sequence"/>
</dbReference>
<comment type="caution">
    <text evidence="2">The sequence shown here is derived from an EMBL/GenBank/DDBJ whole genome shotgun (WGS) entry which is preliminary data.</text>
</comment>
<evidence type="ECO:0000313" key="2">
    <source>
        <dbReference type="EMBL" id="CAF4291342.1"/>
    </source>
</evidence>
<dbReference type="EMBL" id="CAJOBB010013496">
    <property type="protein sequence ID" value="CAF4291342.1"/>
    <property type="molecule type" value="Genomic_DNA"/>
</dbReference>
<accession>A0A820H7H4</accession>
<gene>
    <name evidence="2" type="ORF">KXQ929_LOCUS45003</name>
</gene>
<evidence type="ECO:0000256" key="1">
    <source>
        <dbReference type="SAM" id="MobiDB-lite"/>
    </source>
</evidence>
<feature type="region of interest" description="Disordered" evidence="1">
    <location>
        <begin position="53"/>
        <end position="74"/>
    </location>
</feature>
<feature type="compositionally biased region" description="Low complexity" evidence="1">
    <location>
        <begin position="53"/>
        <end position="66"/>
    </location>
</feature>
<sequence>MNRLEAKINIEYKQNQIYQANYLYISSLDRELSVKTSNRPDECVAVNILSSDASSTSSFMASNSDNRGQKRKRR</sequence>
<name>A0A820H7H4_9BILA</name>
<protein>
    <submittedName>
        <fullName evidence="2">Uncharacterized protein</fullName>
    </submittedName>
</protein>
<proteinExistence type="predicted"/>
<organism evidence="2 3">
    <name type="scientific">Adineta steineri</name>
    <dbReference type="NCBI Taxonomy" id="433720"/>
    <lineage>
        <taxon>Eukaryota</taxon>
        <taxon>Metazoa</taxon>
        <taxon>Spiralia</taxon>
        <taxon>Gnathifera</taxon>
        <taxon>Rotifera</taxon>
        <taxon>Eurotatoria</taxon>
        <taxon>Bdelloidea</taxon>
        <taxon>Adinetida</taxon>
        <taxon>Adinetidae</taxon>
        <taxon>Adineta</taxon>
    </lineage>
</organism>